<accession>A0AAD7ZGX0</accession>
<comment type="caution">
    <text evidence="1">The sequence shown here is derived from an EMBL/GenBank/DDBJ whole genome shotgun (WGS) entry which is preliminary data.</text>
</comment>
<feature type="non-terminal residue" evidence="1">
    <location>
        <position position="83"/>
    </location>
</feature>
<dbReference type="Proteomes" id="UP001233999">
    <property type="component" value="Unassembled WGS sequence"/>
</dbReference>
<name>A0AAD7ZGX0_DIPPU</name>
<evidence type="ECO:0000313" key="1">
    <source>
        <dbReference type="EMBL" id="KAJ9580110.1"/>
    </source>
</evidence>
<evidence type="ECO:0000313" key="2">
    <source>
        <dbReference type="Proteomes" id="UP001233999"/>
    </source>
</evidence>
<gene>
    <name evidence="1" type="ORF">L9F63_004224</name>
</gene>
<reference evidence="1" key="2">
    <citation type="submission" date="2023-05" db="EMBL/GenBank/DDBJ databases">
        <authorList>
            <person name="Fouks B."/>
        </authorList>
    </citation>
    <scope>NUCLEOTIDE SEQUENCE</scope>
    <source>
        <strain evidence="1">Stay&amp;Tobe</strain>
        <tissue evidence="1">Testes</tissue>
    </source>
</reference>
<dbReference type="AlphaFoldDB" id="A0AAD7ZGX0"/>
<protein>
    <submittedName>
        <fullName evidence="1">Uncharacterized protein</fullName>
    </submittedName>
</protein>
<keyword evidence="2" id="KW-1185">Reference proteome</keyword>
<feature type="non-terminal residue" evidence="1">
    <location>
        <position position="1"/>
    </location>
</feature>
<dbReference type="EMBL" id="JASPKZ010008360">
    <property type="protein sequence ID" value="KAJ9580110.1"/>
    <property type="molecule type" value="Genomic_DNA"/>
</dbReference>
<reference evidence="1" key="1">
    <citation type="journal article" date="2023" name="IScience">
        <title>Live-bearing cockroach genome reveals convergent evolutionary mechanisms linked to viviparity in insects and beyond.</title>
        <authorList>
            <person name="Fouks B."/>
            <person name="Harrison M.C."/>
            <person name="Mikhailova A.A."/>
            <person name="Marchal E."/>
            <person name="English S."/>
            <person name="Carruthers M."/>
            <person name="Jennings E.C."/>
            <person name="Chiamaka E.L."/>
            <person name="Frigard R.A."/>
            <person name="Pippel M."/>
            <person name="Attardo G.M."/>
            <person name="Benoit J.B."/>
            <person name="Bornberg-Bauer E."/>
            <person name="Tobe S.S."/>
        </authorList>
    </citation>
    <scope>NUCLEOTIDE SEQUENCE</scope>
    <source>
        <strain evidence="1">Stay&amp;Tobe</strain>
    </source>
</reference>
<organism evidence="1 2">
    <name type="scientific">Diploptera punctata</name>
    <name type="common">Pacific beetle cockroach</name>
    <dbReference type="NCBI Taxonomy" id="6984"/>
    <lineage>
        <taxon>Eukaryota</taxon>
        <taxon>Metazoa</taxon>
        <taxon>Ecdysozoa</taxon>
        <taxon>Arthropoda</taxon>
        <taxon>Hexapoda</taxon>
        <taxon>Insecta</taxon>
        <taxon>Pterygota</taxon>
        <taxon>Neoptera</taxon>
        <taxon>Polyneoptera</taxon>
        <taxon>Dictyoptera</taxon>
        <taxon>Blattodea</taxon>
        <taxon>Blaberoidea</taxon>
        <taxon>Blaberidae</taxon>
        <taxon>Diplopterinae</taxon>
        <taxon>Diploptera</taxon>
    </lineage>
</organism>
<proteinExistence type="predicted"/>
<sequence>RILQCVQLTEHEQDYIHQAQSRNKRGTTHLVTCSYICCSIIKSHSHIHFVTPGGIRRQREDSLITTLPVEWTRNLSQSGIVHR</sequence>